<dbReference type="Pfam" id="PF13966">
    <property type="entry name" value="zf-RVT"/>
    <property type="match status" value="1"/>
</dbReference>
<comment type="caution">
    <text evidence="3">The sequence shown here is derived from an EMBL/GenBank/DDBJ whole genome shotgun (WGS) entry which is preliminary data.</text>
</comment>
<proteinExistence type="predicted"/>
<accession>A0ABR2A1G3</accession>
<gene>
    <name evidence="2" type="ORF">V6N12_024913</name>
    <name evidence="3" type="ORF">V6N12_024925</name>
    <name evidence="4" type="ORF">V6N12_068855</name>
</gene>
<dbReference type="EMBL" id="JBBPBM010001144">
    <property type="protein sequence ID" value="KAK8486811.1"/>
    <property type="molecule type" value="Genomic_DNA"/>
</dbReference>
<feature type="domain" description="Reverse transcriptase zinc-binding" evidence="1">
    <location>
        <begin position="15"/>
        <end position="98"/>
    </location>
</feature>
<evidence type="ECO:0000313" key="4">
    <source>
        <dbReference type="EMBL" id="KAK8500368.1"/>
    </source>
</evidence>
<reference evidence="3 5" key="1">
    <citation type="journal article" date="2024" name="G3 (Bethesda)">
        <title>Genome assembly of Hibiscus sabdariffa L. provides insights into metabolisms of medicinal natural products.</title>
        <authorList>
            <person name="Kim T."/>
        </authorList>
    </citation>
    <scope>NUCLEOTIDE SEQUENCE [LARGE SCALE GENOMIC DNA]</scope>
    <source>
        <strain evidence="3">TK-2024</strain>
        <tissue evidence="3">Old leaves</tissue>
    </source>
</reference>
<dbReference type="Proteomes" id="UP001472677">
    <property type="component" value="Unassembled WGS sequence"/>
</dbReference>
<evidence type="ECO:0000313" key="2">
    <source>
        <dbReference type="EMBL" id="KAK8486799.1"/>
    </source>
</evidence>
<name>A0ABR2A1G3_9ROSI</name>
<keyword evidence="5" id="KW-1185">Reference proteome</keyword>
<organism evidence="3 5">
    <name type="scientific">Hibiscus sabdariffa</name>
    <name type="common">roselle</name>
    <dbReference type="NCBI Taxonomy" id="183260"/>
    <lineage>
        <taxon>Eukaryota</taxon>
        <taxon>Viridiplantae</taxon>
        <taxon>Streptophyta</taxon>
        <taxon>Embryophyta</taxon>
        <taxon>Tracheophyta</taxon>
        <taxon>Spermatophyta</taxon>
        <taxon>Magnoliopsida</taxon>
        <taxon>eudicotyledons</taxon>
        <taxon>Gunneridae</taxon>
        <taxon>Pentapetalae</taxon>
        <taxon>rosids</taxon>
        <taxon>malvids</taxon>
        <taxon>Malvales</taxon>
        <taxon>Malvaceae</taxon>
        <taxon>Malvoideae</taxon>
        <taxon>Hibiscus</taxon>
    </lineage>
</organism>
<dbReference type="EMBL" id="JBBPBM010001144">
    <property type="protein sequence ID" value="KAK8486799.1"/>
    <property type="molecule type" value="Genomic_DNA"/>
</dbReference>
<evidence type="ECO:0000313" key="5">
    <source>
        <dbReference type="Proteomes" id="UP001472677"/>
    </source>
</evidence>
<protein>
    <recommendedName>
        <fullName evidence="1">Reverse transcriptase zinc-binding domain-containing protein</fullName>
    </recommendedName>
</protein>
<sequence length="241" mass="28291">MPDRPGWLFNARNKFSVKSAYNMRLNLPSSGVDSIWKLIHRSRTLPRIKSFLWLVCKDRVLTNAERLRRHIANTAKCVSCGARVEDLDHLLQQCPFAKEDPSYFATDQADWDIRFGAIIWNLWRFRNRRVFDPDDVQHETVESCSQRIVAEVGHAAPLSSLCGRMVPEQRSKLRRPMMLIPPFLDILDLCCDIIGRLSFVMFSEREIELSMHWRRPLLYYRQFGLFQALYHRFPIQPTGPV</sequence>
<evidence type="ECO:0000313" key="3">
    <source>
        <dbReference type="EMBL" id="KAK8486811.1"/>
    </source>
</evidence>
<dbReference type="InterPro" id="IPR026960">
    <property type="entry name" value="RVT-Znf"/>
</dbReference>
<evidence type="ECO:0000259" key="1">
    <source>
        <dbReference type="Pfam" id="PF13966"/>
    </source>
</evidence>
<dbReference type="EMBL" id="JBBPBM010000218">
    <property type="protein sequence ID" value="KAK8500368.1"/>
    <property type="molecule type" value="Genomic_DNA"/>
</dbReference>